<dbReference type="Proteomes" id="UP000033933">
    <property type="component" value="Unassembled WGS sequence"/>
</dbReference>
<protein>
    <submittedName>
        <fullName evidence="3">Transposase</fullName>
    </submittedName>
</protein>
<evidence type="ECO:0000313" key="4">
    <source>
        <dbReference type="Proteomes" id="UP000033933"/>
    </source>
</evidence>
<dbReference type="Pfam" id="PF13340">
    <property type="entry name" value="DUF4096"/>
    <property type="match status" value="1"/>
</dbReference>
<gene>
    <name evidence="3" type="ORF">DU87_11280</name>
</gene>
<dbReference type="EMBL" id="JJQQ01000156">
    <property type="protein sequence ID" value="KKH64061.1"/>
    <property type="molecule type" value="Genomic_DNA"/>
</dbReference>
<feature type="domain" description="Transposase IS4-like" evidence="1">
    <location>
        <begin position="106"/>
        <end position="258"/>
    </location>
</feature>
<accession>A0A0F8SB82</accession>
<dbReference type="PANTHER" id="PTHR30007:SF0">
    <property type="entry name" value="TRANSPOSASE"/>
    <property type="match status" value="1"/>
</dbReference>
<reference evidence="3 4" key="1">
    <citation type="journal article" date="2015" name="ISME J.">
        <title>Genomic and phenotypic differentiation among Methanosarcina mazei populations from Columbia River sediment.</title>
        <authorList>
            <person name="Youngblut N.D."/>
            <person name="Wirth J.S."/>
            <person name="Henriksen J.R."/>
            <person name="Smith M."/>
            <person name="Simon H."/>
            <person name="Metcalf W.W."/>
            <person name="Whitaker R.J."/>
        </authorList>
    </citation>
    <scope>NUCLEOTIDE SEQUENCE [LARGE SCALE GENOMIC DNA]</scope>
    <source>
        <strain evidence="3 4">1.H.M.0.1</strain>
    </source>
</reference>
<dbReference type="InterPro" id="IPR025161">
    <property type="entry name" value="IS402-like_dom"/>
</dbReference>
<feature type="domain" description="Insertion element IS402-like" evidence="2">
    <location>
        <begin position="15"/>
        <end position="87"/>
    </location>
</feature>
<dbReference type="Pfam" id="PF01609">
    <property type="entry name" value="DDE_Tnp_1"/>
    <property type="match status" value="1"/>
</dbReference>
<evidence type="ECO:0000259" key="1">
    <source>
        <dbReference type="Pfam" id="PF01609"/>
    </source>
</evidence>
<organism evidence="3 4">
    <name type="scientific">Methanosarcina mazei</name>
    <name type="common">Methanosarcina frisia</name>
    <dbReference type="NCBI Taxonomy" id="2209"/>
    <lineage>
        <taxon>Archaea</taxon>
        <taxon>Methanobacteriati</taxon>
        <taxon>Methanobacteriota</taxon>
        <taxon>Stenosarchaea group</taxon>
        <taxon>Methanomicrobia</taxon>
        <taxon>Methanosarcinales</taxon>
        <taxon>Methanosarcinaceae</taxon>
        <taxon>Methanosarcina</taxon>
    </lineage>
</organism>
<evidence type="ECO:0000313" key="3">
    <source>
        <dbReference type="EMBL" id="KKH64061.1"/>
    </source>
</evidence>
<dbReference type="AlphaFoldDB" id="A0A0F8SB82"/>
<name>A0A0F8SB82_METMZ</name>
<dbReference type="GO" id="GO:0003677">
    <property type="term" value="F:DNA binding"/>
    <property type="evidence" value="ECO:0007669"/>
    <property type="project" value="InterPro"/>
</dbReference>
<comment type="caution">
    <text evidence="3">The sequence shown here is derived from an EMBL/GenBank/DDBJ whole genome shotgun (WGS) entry which is preliminary data.</text>
</comment>
<dbReference type="GO" id="GO:0004803">
    <property type="term" value="F:transposase activity"/>
    <property type="evidence" value="ECO:0007669"/>
    <property type="project" value="InterPro"/>
</dbReference>
<evidence type="ECO:0000259" key="2">
    <source>
        <dbReference type="Pfam" id="PF13340"/>
    </source>
</evidence>
<sequence length="270" mass="31371">MTKRKTVPDYKISIEFWNKIKPLLPLPKPKKKLGRPREDDWKILSGIFYVLRTGCQWKALPRCYGAPSTVHDRFQEWQKDGLFKRMWQAGLLDYDNEKGLEWEWQAIDGAMTKAPLGGAGTGANPTDRGKKGTKRSILTDAKGIPLSVIVDGANRHDKMLVKKTLDAIIFERPSLDDGIQNICMDKGYDYPDIRELVKDYGYTAHIRSRGEENIKILGFRARRWVVERTHSWLNRFRRLLIRWEKKIENYLAMLHFACTWITFRAAGLFG</sequence>
<dbReference type="PANTHER" id="PTHR30007">
    <property type="entry name" value="PHP DOMAIN PROTEIN"/>
    <property type="match status" value="1"/>
</dbReference>
<dbReference type="PATRIC" id="fig|2209.87.peg.2513"/>
<dbReference type="RefSeq" id="WP_048045560.1">
    <property type="nucleotide sequence ID" value="NZ_JJQQ01000156.1"/>
</dbReference>
<dbReference type="InterPro" id="IPR002559">
    <property type="entry name" value="Transposase_11"/>
</dbReference>
<proteinExistence type="predicted"/>
<dbReference type="NCBIfam" id="NF033580">
    <property type="entry name" value="transpos_IS5_3"/>
    <property type="match status" value="1"/>
</dbReference>
<dbReference type="GO" id="GO:0006313">
    <property type="term" value="P:DNA transposition"/>
    <property type="evidence" value="ECO:0007669"/>
    <property type="project" value="InterPro"/>
</dbReference>